<name>F0T653_METLA</name>
<proteinExistence type="predicted"/>
<dbReference type="HOGENOM" id="CLU_3057129_0_0_2"/>
<dbReference type="EMBL" id="CP002551">
    <property type="protein sequence ID" value="ADZ10560.1"/>
    <property type="molecule type" value="Genomic_DNA"/>
</dbReference>
<reference evidence="2" key="1">
    <citation type="submission" date="2011-02" db="EMBL/GenBank/DDBJ databases">
        <title>Complete sequence of Methanobacterium sp. AL-21.</title>
        <authorList>
            <consortium name="US DOE Joint Genome Institute"/>
            <person name="Lucas S."/>
            <person name="Copeland A."/>
            <person name="Lapidus A."/>
            <person name="Cheng J.-F."/>
            <person name="Goodwin L."/>
            <person name="Pitluck S."/>
            <person name="Chertkov O."/>
            <person name="Detter J.C."/>
            <person name="Han C."/>
            <person name="Tapia R."/>
            <person name="Land M."/>
            <person name="Hauser L."/>
            <person name="Kyrpides N."/>
            <person name="Ivanova N."/>
            <person name="Mikhailova N."/>
            <person name="Pagani I."/>
            <person name="Cadillo-Quiroz H."/>
            <person name="Imachi H."/>
            <person name="Zinder S."/>
            <person name="Liu W."/>
            <person name="Woyke T."/>
        </authorList>
    </citation>
    <scope>NUCLEOTIDE SEQUENCE [LARGE SCALE GENOMIC DNA]</scope>
    <source>
        <strain evidence="2">AL-21</strain>
    </source>
</reference>
<accession>F0T653</accession>
<evidence type="ECO:0000313" key="2">
    <source>
        <dbReference type="Proteomes" id="UP000007490"/>
    </source>
</evidence>
<dbReference type="Proteomes" id="UP000007490">
    <property type="component" value="Chromosome"/>
</dbReference>
<keyword evidence="2" id="KW-1185">Reference proteome</keyword>
<dbReference type="STRING" id="877455.Metbo_2347"/>
<sequence>MLSFKIIFKNTINHNIKKKLISLSIVLIKKVYISKNRYDYDNVDAILNNLKFE</sequence>
<evidence type="ECO:0000313" key="1">
    <source>
        <dbReference type="EMBL" id="ADZ10560.1"/>
    </source>
</evidence>
<dbReference type="AlphaFoldDB" id="F0T653"/>
<organism evidence="1 2">
    <name type="scientific">Methanobacterium lacus (strain AL-21)</name>
    <dbReference type="NCBI Taxonomy" id="877455"/>
    <lineage>
        <taxon>Archaea</taxon>
        <taxon>Methanobacteriati</taxon>
        <taxon>Methanobacteriota</taxon>
        <taxon>Methanomada group</taxon>
        <taxon>Methanobacteria</taxon>
        <taxon>Methanobacteriales</taxon>
        <taxon>Methanobacteriaceae</taxon>
        <taxon>Methanobacterium</taxon>
    </lineage>
</organism>
<dbReference type="KEGG" id="mel:Metbo_2347"/>
<protein>
    <submittedName>
        <fullName evidence="1">Uncharacterized protein</fullName>
    </submittedName>
</protein>
<gene>
    <name evidence="1" type="ordered locus">Metbo_2347</name>
</gene>
<reference evidence="1 2" key="2">
    <citation type="journal article" date="2014" name="Int. J. Syst. Evol. Microbiol.">
        <title>Methanobacterium paludis sp. nov. and a novel strain of Methanobacterium lacus isolated from northern peatlands.</title>
        <authorList>
            <person name="Cadillo-Quiroz H."/>
            <person name="Brauer S.L."/>
            <person name="Goodson N."/>
            <person name="Yavitt J.B."/>
            <person name="Zinder S.H."/>
        </authorList>
    </citation>
    <scope>NUCLEOTIDE SEQUENCE [LARGE SCALE GENOMIC DNA]</scope>
    <source>
        <strain evidence="1 2">AL-21</strain>
    </source>
</reference>